<evidence type="ECO:0000256" key="5">
    <source>
        <dbReference type="ARBA" id="ARBA00023163"/>
    </source>
</evidence>
<evidence type="ECO:0008006" key="10">
    <source>
        <dbReference type="Google" id="ProtNLM"/>
    </source>
</evidence>
<dbReference type="InterPro" id="IPR013325">
    <property type="entry name" value="RNA_pol_sigma_r2"/>
</dbReference>
<protein>
    <recommendedName>
        <fullName evidence="10">RNA polymerase sigma factor</fullName>
    </recommendedName>
</protein>
<evidence type="ECO:0000313" key="8">
    <source>
        <dbReference type="EMBL" id="AGG68012.1"/>
    </source>
</evidence>
<dbReference type="SUPFAM" id="SSF88946">
    <property type="entry name" value="Sigma2 domain of RNA polymerase sigma factors"/>
    <property type="match status" value="1"/>
</dbReference>
<dbReference type="InterPro" id="IPR007627">
    <property type="entry name" value="RNA_pol_sigma70_r2"/>
</dbReference>
<dbReference type="HOGENOM" id="CLU_047691_3_0_11"/>
<keyword evidence="3" id="KW-0731">Sigma factor</keyword>
<dbReference type="InterPro" id="IPR036388">
    <property type="entry name" value="WH-like_DNA-bd_sf"/>
</dbReference>
<keyword evidence="5" id="KW-0804">Transcription</keyword>
<dbReference type="PANTHER" id="PTHR43133">
    <property type="entry name" value="RNA POLYMERASE ECF-TYPE SIGMA FACTO"/>
    <property type="match status" value="1"/>
</dbReference>
<evidence type="ECO:0000256" key="3">
    <source>
        <dbReference type="ARBA" id="ARBA00023082"/>
    </source>
</evidence>
<evidence type="ECO:0000256" key="1">
    <source>
        <dbReference type="ARBA" id="ARBA00010641"/>
    </source>
</evidence>
<dbReference type="eggNOG" id="COG1595">
    <property type="taxonomic scope" value="Bacteria"/>
</dbReference>
<evidence type="ECO:0000259" key="6">
    <source>
        <dbReference type="Pfam" id="PF04542"/>
    </source>
</evidence>
<evidence type="ECO:0000256" key="4">
    <source>
        <dbReference type="ARBA" id="ARBA00023125"/>
    </source>
</evidence>
<sequence length="216" mass="24400">MKVLPQPTAISSDLSDAQLVKNFVSGDPDAFGSIIKRHHRHMLHAAQRYGRKPEDTQDILQEALFRASRNMHHFRAEAALGTWLHKLVLNSGWDWAKHRSRCELAVLDEPTTNLDDDPRLAIDPLGYLDVALTIRQAIDTLHPDQRIALILVDLGGYSIEEVAEIEGVKVGTIKSRRGRGRKILRELLHTDFLGEDQPPRCEKNAQLQNDQALNVK</sequence>
<dbReference type="OrthoDB" id="9780326at2"/>
<dbReference type="STRING" id="1121353.H924_12965"/>
<proteinExistence type="inferred from homology"/>
<dbReference type="RefSeq" id="WP_015652433.1">
    <property type="nucleotide sequence ID" value="NC_020506.1"/>
</dbReference>
<feature type="domain" description="RNA polymerase sigma factor 70 region 4 type 2" evidence="7">
    <location>
        <begin position="133"/>
        <end position="183"/>
    </location>
</feature>
<dbReference type="Pfam" id="PF08281">
    <property type="entry name" value="Sigma70_r4_2"/>
    <property type="match status" value="1"/>
</dbReference>
<dbReference type="KEGG" id="ccn:H924_12965"/>
<evidence type="ECO:0000313" key="9">
    <source>
        <dbReference type="Proteomes" id="UP000011760"/>
    </source>
</evidence>
<reference evidence="8 9" key="1">
    <citation type="submission" date="2013-02" db="EMBL/GenBank/DDBJ databases">
        <title>The complete genome sequence of Corynebacterium callunae DSM 20147.</title>
        <authorList>
            <person name="Ruckert C."/>
            <person name="Albersmeier A."/>
            <person name="Kalinowski J."/>
        </authorList>
    </citation>
    <scope>NUCLEOTIDE SEQUENCE [LARGE SCALE GENOMIC DNA]</scope>
    <source>
        <strain evidence="8 9">DSM 20147</strain>
    </source>
</reference>
<dbReference type="Gene3D" id="1.10.10.10">
    <property type="entry name" value="Winged helix-like DNA-binding domain superfamily/Winged helix DNA-binding domain"/>
    <property type="match status" value="1"/>
</dbReference>
<dbReference type="AlphaFoldDB" id="M1UWG4"/>
<dbReference type="Pfam" id="PF04542">
    <property type="entry name" value="Sigma70_r2"/>
    <property type="match status" value="1"/>
</dbReference>
<comment type="similarity">
    <text evidence="1">Belongs to the sigma-70 factor family. ECF subfamily.</text>
</comment>
<organism evidence="8 9">
    <name type="scientific">Corynebacterium callunae DSM 20147</name>
    <dbReference type="NCBI Taxonomy" id="1121353"/>
    <lineage>
        <taxon>Bacteria</taxon>
        <taxon>Bacillati</taxon>
        <taxon>Actinomycetota</taxon>
        <taxon>Actinomycetes</taxon>
        <taxon>Mycobacteriales</taxon>
        <taxon>Corynebacteriaceae</taxon>
        <taxon>Corynebacterium</taxon>
    </lineage>
</organism>
<gene>
    <name evidence="8" type="ORF">H924_12965</name>
</gene>
<dbReference type="PANTHER" id="PTHR43133:SF50">
    <property type="entry name" value="ECF RNA POLYMERASE SIGMA FACTOR SIGM"/>
    <property type="match status" value="1"/>
</dbReference>
<dbReference type="NCBIfam" id="TIGR02937">
    <property type="entry name" value="sigma70-ECF"/>
    <property type="match status" value="1"/>
</dbReference>
<dbReference type="GO" id="GO:0003677">
    <property type="term" value="F:DNA binding"/>
    <property type="evidence" value="ECO:0007669"/>
    <property type="project" value="UniProtKB-KW"/>
</dbReference>
<keyword evidence="2" id="KW-0805">Transcription regulation</keyword>
<keyword evidence="4" id="KW-0238">DNA-binding</keyword>
<dbReference type="PATRIC" id="fig|1121353.3.peg.2653"/>
<dbReference type="CDD" id="cd06171">
    <property type="entry name" value="Sigma70_r4"/>
    <property type="match status" value="1"/>
</dbReference>
<dbReference type="GO" id="GO:0016987">
    <property type="term" value="F:sigma factor activity"/>
    <property type="evidence" value="ECO:0007669"/>
    <property type="project" value="UniProtKB-KW"/>
</dbReference>
<dbReference type="Proteomes" id="UP000011760">
    <property type="component" value="Chromosome"/>
</dbReference>
<dbReference type="Gene3D" id="1.10.1740.10">
    <property type="match status" value="1"/>
</dbReference>
<keyword evidence="9" id="KW-1185">Reference proteome</keyword>
<accession>M1UWG4</accession>
<feature type="domain" description="RNA polymerase sigma-70 region 2" evidence="6">
    <location>
        <begin position="35"/>
        <end position="100"/>
    </location>
</feature>
<dbReference type="InterPro" id="IPR013249">
    <property type="entry name" value="RNA_pol_sigma70_r4_t2"/>
</dbReference>
<dbReference type="InterPro" id="IPR013324">
    <property type="entry name" value="RNA_pol_sigma_r3/r4-like"/>
</dbReference>
<dbReference type="GO" id="GO:0006352">
    <property type="term" value="P:DNA-templated transcription initiation"/>
    <property type="evidence" value="ECO:0007669"/>
    <property type="project" value="InterPro"/>
</dbReference>
<evidence type="ECO:0000259" key="7">
    <source>
        <dbReference type="Pfam" id="PF08281"/>
    </source>
</evidence>
<evidence type="ECO:0000256" key="2">
    <source>
        <dbReference type="ARBA" id="ARBA00023015"/>
    </source>
</evidence>
<dbReference type="InterPro" id="IPR039425">
    <property type="entry name" value="RNA_pol_sigma-70-like"/>
</dbReference>
<name>M1UWG4_9CORY</name>
<dbReference type="EMBL" id="CP004354">
    <property type="protein sequence ID" value="AGG68012.1"/>
    <property type="molecule type" value="Genomic_DNA"/>
</dbReference>
<dbReference type="SUPFAM" id="SSF88659">
    <property type="entry name" value="Sigma3 and sigma4 domains of RNA polymerase sigma factors"/>
    <property type="match status" value="1"/>
</dbReference>
<dbReference type="InterPro" id="IPR014284">
    <property type="entry name" value="RNA_pol_sigma-70_dom"/>
</dbReference>